<dbReference type="Pfam" id="PF06841">
    <property type="entry name" value="Phage_T4_gp19"/>
    <property type="match status" value="1"/>
</dbReference>
<dbReference type="NCBIfam" id="TIGR02241">
    <property type="entry name" value="conserved hypothetical phage tail region protein"/>
    <property type="match status" value="1"/>
</dbReference>
<proteinExistence type="predicted"/>
<dbReference type="InterPro" id="IPR011747">
    <property type="entry name" value="CHP02241"/>
</dbReference>
<evidence type="ECO:0000313" key="2">
    <source>
        <dbReference type="Proteomes" id="UP000295565"/>
    </source>
</evidence>
<dbReference type="GO" id="GO:0005198">
    <property type="term" value="F:structural molecule activity"/>
    <property type="evidence" value="ECO:0007669"/>
    <property type="project" value="InterPro"/>
</dbReference>
<dbReference type="RefSeq" id="WP_131913187.1">
    <property type="nucleotide sequence ID" value="NZ_OU594967.1"/>
</dbReference>
<sequence>MSMIQSMINQGVSHLLDPFRNFNFIVEIDGILAAGYSEVNGMGIELDVEKRHFGGENDVQYTFLKSANYSHLVLKNGISQYNFMWQWFEDTVQGKPKARNGSIFLYDLGSKTFTYWNFYQAYPIKWEGPSLNAQGNEVATHTLTLAYQQLKKGTI</sequence>
<accession>A0A4R1J9R7</accession>
<gene>
    <name evidence="1" type="ORF">EV690_2387</name>
</gene>
<reference evidence="1 2" key="1">
    <citation type="submission" date="2019-03" db="EMBL/GenBank/DDBJ databases">
        <title>Genomic Encyclopedia of Type Strains, Phase IV (KMG-IV): sequencing the most valuable type-strain genomes for metagenomic binning, comparative biology and taxonomic classification.</title>
        <authorList>
            <person name="Goeker M."/>
        </authorList>
    </citation>
    <scope>NUCLEOTIDE SEQUENCE [LARGE SCALE GENOMIC DNA]</scope>
    <source>
        <strain evidence="1 2">DSM 18577</strain>
    </source>
</reference>
<dbReference type="PANTHER" id="PTHR38009:SF1">
    <property type="entry name" value="CONSERVED HYPOTHETICAL PHAGE TAIL PROTEIN"/>
    <property type="match status" value="1"/>
</dbReference>
<protein>
    <submittedName>
        <fullName evidence="1">Phage tail-like protein</fullName>
    </submittedName>
</protein>
<dbReference type="AlphaFoldDB" id="A0A4R1J9R7"/>
<dbReference type="PANTHER" id="PTHR38009">
    <property type="entry name" value="CONSERVED HYPOTHETICAL PHAGE TAIL PROTEIN"/>
    <property type="match status" value="1"/>
</dbReference>
<name>A0A4R1J9R7_9GAMM</name>
<comment type="caution">
    <text evidence="1">The sequence shown here is derived from an EMBL/GenBank/DDBJ whole genome shotgun (WGS) entry which is preliminary data.</text>
</comment>
<keyword evidence="2" id="KW-1185">Reference proteome</keyword>
<dbReference type="EMBL" id="SMGD01000014">
    <property type="protein sequence ID" value="TCK47365.1"/>
    <property type="molecule type" value="Genomic_DNA"/>
</dbReference>
<evidence type="ECO:0000313" key="1">
    <source>
        <dbReference type="EMBL" id="TCK47365.1"/>
    </source>
</evidence>
<dbReference type="Proteomes" id="UP000295565">
    <property type="component" value="Unassembled WGS sequence"/>
</dbReference>
<dbReference type="InterPro" id="IPR010667">
    <property type="entry name" value="Phage_T4_Gp19"/>
</dbReference>
<organism evidence="1 2">
    <name type="scientific">Celerinatantimonas diazotrophica</name>
    <dbReference type="NCBI Taxonomy" id="412034"/>
    <lineage>
        <taxon>Bacteria</taxon>
        <taxon>Pseudomonadati</taxon>
        <taxon>Pseudomonadota</taxon>
        <taxon>Gammaproteobacteria</taxon>
        <taxon>Celerinatantimonadaceae</taxon>
        <taxon>Celerinatantimonas</taxon>
    </lineage>
</organism>
<dbReference type="OrthoDB" id="9790161at2"/>